<feature type="region of interest" description="Disordered" evidence="1">
    <location>
        <begin position="144"/>
        <end position="168"/>
    </location>
</feature>
<keyword evidence="2" id="KW-0812">Transmembrane</keyword>
<evidence type="ECO:0000256" key="1">
    <source>
        <dbReference type="SAM" id="MobiDB-lite"/>
    </source>
</evidence>
<feature type="transmembrane region" description="Helical" evidence="2">
    <location>
        <begin position="115"/>
        <end position="137"/>
    </location>
</feature>
<dbReference type="OrthoDB" id="2017405at2759"/>
<evidence type="ECO:0000313" key="4">
    <source>
        <dbReference type="Proteomes" id="UP000518266"/>
    </source>
</evidence>
<dbReference type="EMBL" id="JAAKFY010000022">
    <property type="protein sequence ID" value="KAF3837735.1"/>
    <property type="molecule type" value="Genomic_DNA"/>
</dbReference>
<accession>A0A7J5XKW9</accession>
<proteinExistence type="predicted"/>
<keyword evidence="4" id="KW-1185">Reference proteome</keyword>
<gene>
    <name evidence="3" type="ORF">F7725_009503</name>
</gene>
<comment type="caution">
    <text evidence="3">The sequence shown here is derived from an EMBL/GenBank/DDBJ whole genome shotgun (WGS) entry which is preliminary data.</text>
</comment>
<feature type="compositionally biased region" description="Low complexity" evidence="1">
    <location>
        <begin position="149"/>
        <end position="168"/>
    </location>
</feature>
<sequence>MLPHQQELVLELLHLGFCVVDDASAMLTASTRSCQQSNENVDDAVGVDVEGDLHLRNTAGGGWESHQSELTHHLVVSSHLSLPLTHLDLHLSLTVSCCGKHLEGARLIAHYKAEAAASVSTWLFLVGIVVFLLMSLVKTPPRVSIPRDSGVTSSSSTSVTSPAKTPPWMAAPMATASSGLTDLLGARPNRSCTEHLPDVSLGHLSVLHGLLTGSHCASDQVTHDAFKLRAGQLYIQMFGAGGVHGQRRGQLTLGLLSSLPDSLQSHVVFCQIHTRLSLELLDNVSEEVLVEVLSSKEGVSVGRLHLKNPLLDLQDRDIKRTSTQVIDGNTGNGKTVGQSSGCGLVDHTQDVQTSDLTRIFGRRLQPGWGSIVSHEPPARRHRLKHAQSCRGRLVTDWRLAGMPTRRSPSFVKAMTEGVVLAPSAFSNT</sequence>
<dbReference type="InterPro" id="IPR019651">
    <property type="entry name" value="Glutamate_DH_NAD-spec"/>
</dbReference>
<dbReference type="AlphaFoldDB" id="A0A7J5XKW9"/>
<dbReference type="Proteomes" id="UP000518266">
    <property type="component" value="Unassembled WGS sequence"/>
</dbReference>
<evidence type="ECO:0000313" key="3">
    <source>
        <dbReference type="EMBL" id="KAF3837735.1"/>
    </source>
</evidence>
<protein>
    <submittedName>
        <fullName evidence="3">Uncharacterized protein</fullName>
    </submittedName>
</protein>
<name>A0A7J5XKW9_DISMA</name>
<reference evidence="3 4" key="1">
    <citation type="submission" date="2020-03" db="EMBL/GenBank/DDBJ databases">
        <title>Dissostichus mawsoni Genome sequencing and assembly.</title>
        <authorList>
            <person name="Park H."/>
        </authorList>
    </citation>
    <scope>NUCLEOTIDE SEQUENCE [LARGE SCALE GENOMIC DNA]</scope>
    <source>
        <strain evidence="3">DM0001</strain>
        <tissue evidence="3">Muscle</tissue>
    </source>
</reference>
<organism evidence="3 4">
    <name type="scientific">Dissostichus mawsoni</name>
    <name type="common">Antarctic cod</name>
    <dbReference type="NCBI Taxonomy" id="36200"/>
    <lineage>
        <taxon>Eukaryota</taxon>
        <taxon>Metazoa</taxon>
        <taxon>Chordata</taxon>
        <taxon>Craniata</taxon>
        <taxon>Vertebrata</taxon>
        <taxon>Euteleostomi</taxon>
        <taxon>Actinopterygii</taxon>
        <taxon>Neopterygii</taxon>
        <taxon>Teleostei</taxon>
        <taxon>Neoteleostei</taxon>
        <taxon>Acanthomorphata</taxon>
        <taxon>Eupercaria</taxon>
        <taxon>Perciformes</taxon>
        <taxon>Notothenioidei</taxon>
        <taxon>Nototheniidae</taxon>
        <taxon>Dissostichus</taxon>
    </lineage>
</organism>
<keyword evidence="2" id="KW-0472">Membrane</keyword>
<keyword evidence="2" id="KW-1133">Transmembrane helix</keyword>
<evidence type="ECO:0000256" key="2">
    <source>
        <dbReference type="SAM" id="Phobius"/>
    </source>
</evidence>
<dbReference type="Pfam" id="PF10712">
    <property type="entry name" value="NAD-GH"/>
    <property type="match status" value="2"/>
</dbReference>